<dbReference type="Proteomes" id="UP000315343">
    <property type="component" value="Unassembled WGS sequence"/>
</dbReference>
<evidence type="ECO:0000256" key="8">
    <source>
        <dbReference type="SAM" id="Phobius"/>
    </source>
</evidence>
<accession>A0A562JC15</accession>
<keyword evidence="10" id="KW-1185">Reference proteome</keyword>
<dbReference type="SMART" id="SM00793">
    <property type="entry name" value="AgrB"/>
    <property type="match status" value="1"/>
</dbReference>
<evidence type="ECO:0000256" key="4">
    <source>
        <dbReference type="ARBA" id="ARBA00022692"/>
    </source>
</evidence>
<evidence type="ECO:0000256" key="1">
    <source>
        <dbReference type="ARBA" id="ARBA00022475"/>
    </source>
</evidence>
<dbReference type="OrthoDB" id="2854767at2"/>
<sequence>MSWIDKVSKSFASVVSSNLSLGHDQEEVIAYGAFALIQTVLSIFAIAAFGLLLGVFAESMIISFAAAILRKFSGGVHATKPLNCAVIGMIIFCVLGLLVKHLMINIEFVYLIGLMALEFAFVFYVMIKYCPVGSVNKPLKNPDKRKRLKKQSLMFTLSMLAVNIVMTYAYVLTNNINFLTVAVCISTGILWQSITLVSLGHIIIESLDTFMGGTTILNRRANK</sequence>
<evidence type="ECO:0000256" key="3">
    <source>
        <dbReference type="ARBA" id="ARBA00022670"/>
    </source>
</evidence>
<evidence type="ECO:0000313" key="9">
    <source>
        <dbReference type="EMBL" id="TWH80643.1"/>
    </source>
</evidence>
<keyword evidence="5" id="KW-0378">Hydrolase</keyword>
<dbReference type="GO" id="GO:0016020">
    <property type="term" value="C:membrane"/>
    <property type="evidence" value="ECO:0007669"/>
    <property type="project" value="InterPro"/>
</dbReference>
<feature type="transmembrane region" description="Helical" evidence="8">
    <location>
        <begin position="152"/>
        <end position="172"/>
    </location>
</feature>
<feature type="transmembrane region" description="Helical" evidence="8">
    <location>
        <begin position="43"/>
        <end position="69"/>
    </location>
</feature>
<feature type="transmembrane region" description="Helical" evidence="8">
    <location>
        <begin position="178"/>
        <end position="204"/>
    </location>
</feature>
<evidence type="ECO:0000256" key="7">
    <source>
        <dbReference type="ARBA" id="ARBA00023136"/>
    </source>
</evidence>
<name>A0A562JC15_9FIRM</name>
<reference evidence="9 10" key="1">
    <citation type="submission" date="2019-07" db="EMBL/GenBank/DDBJ databases">
        <title>Genomic Encyclopedia of Type Strains, Phase I: the one thousand microbial genomes (KMG-I) project.</title>
        <authorList>
            <person name="Kyrpides N."/>
        </authorList>
    </citation>
    <scope>NUCLEOTIDE SEQUENCE [LARGE SCALE GENOMIC DNA]</scope>
    <source>
        <strain evidence="9 10">DSM 13558</strain>
    </source>
</reference>
<evidence type="ECO:0000256" key="5">
    <source>
        <dbReference type="ARBA" id="ARBA00022801"/>
    </source>
</evidence>
<dbReference type="EMBL" id="VLKH01000004">
    <property type="protein sequence ID" value="TWH80643.1"/>
    <property type="molecule type" value="Genomic_DNA"/>
</dbReference>
<dbReference type="Pfam" id="PF04647">
    <property type="entry name" value="AgrB"/>
    <property type="match status" value="1"/>
</dbReference>
<dbReference type="AlphaFoldDB" id="A0A562JC15"/>
<comment type="caution">
    <text evidence="9">The sequence shown here is derived from an EMBL/GenBank/DDBJ whole genome shotgun (WGS) entry which is preliminary data.</text>
</comment>
<evidence type="ECO:0000256" key="6">
    <source>
        <dbReference type="ARBA" id="ARBA00022989"/>
    </source>
</evidence>
<feature type="transmembrane region" description="Helical" evidence="8">
    <location>
        <begin position="108"/>
        <end position="131"/>
    </location>
</feature>
<proteinExistence type="predicted"/>
<evidence type="ECO:0000313" key="10">
    <source>
        <dbReference type="Proteomes" id="UP000315343"/>
    </source>
</evidence>
<feature type="transmembrane region" description="Helical" evidence="8">
    <location>
        <begin position="81"/>
        <end position="102"/>
    </location>
</feature>
<dbReference type="RefSeq" id="WP_145082656.1">
    <property type="nucleotide sequence ID" value="NZ_VLKH01000004.1"/>
</dbReference>
<keyword evidence="1" id="KW-1003">Cell membrane</keyword>
<dbReference type="GO" id="GO:0009372">
    <property type="term" value="P:quorum sensing"/>
    <property type="evidence" value="ECO:0007669"/>
    <property type="project" value="UniProtKB-KW"/>
</dbReference>
<keyword evidence="3" id="KW-0645">Protease</keyword>
<keyword evidence="4 8" id="KW-0812">Transmembrane</keyword>
<gene>
    <name evidence="9" type="ORF">LY60_01905</name>
</gene>
<keyword evidence="7 8" id="KW-0472">Membrane</keyword>
<protein>
    <submittedName>
        <fullName evidence="9">Accessory gene regulator B</fullName>
    </submittedName>
</protein>
<dbReference type="InterPro" id="IPR006741">
    <property type="entry name" value="AgrB"/>
</dbReference>
<keyword evidence="2" id="KW-0673">Quorum sensing</keyword>
<evidence type="ECO:0000256" key="2">
    <source>
        <dbReference type="ARBA" id="ARBA00022654"/>
    </source>
</evidence>
<keyword evidence="6 8" id="KW-1133">Transmembrane helix</keyword>
<dbReference type="GO" id="GO:0006508">
    <property type="term" value="P:proteolysis"/>
    <property type="evidence" value="ECO:0007669"/>
    <property type="project" value="UniProtKB-KW"/>
</dbReference>
<dbReference type="GO" id="GO:0008233">
    <property type="term" value="F:peptidase activity"/>
    <property type="evidence" value="ECO:0007669"/>
    <property type="project" value="UniProtKB-KW"/>
</dbReference>
<organism evidence="9 10">
    <name type="scientific">Sedimentibacter saalensis</name>
    <dbReference type="NCBI Taxonomy" id="130788"/>
    <lineage>
        <taxon>Bacteria</taxon>
        <taxon>Bacillati</taxon>
        <taxon>Bacillota</taxon>
        <taxon>Tissierellia</taxon>
        <taxon>Sedimentibacter</taxon>
    </lineage>
</organism>